<evidence type="ECO:0000256" key="11">
    <source>
        <dbReference type="HAMAP-Rule" id="MF_00252"/>
    </source>
</evidence>
<dbReference type="Pfam" id="PF01588">
    <property type="entry name" value="tRNA_bind"/>
    <property type="match status" value="1"/>
</dbReference>
<dbReference type="InterPro" id="IPR044136">
    <property type="entry name" value="Lys-tRNA-ligase_II_N"/>
</dbReference>
<dbReference type="AlphaFoldDB" id="A0A7X2TFV1"/>
<dbReference type="Pfam" id="PF00152">
    <property type="entry name" value="tRNA-synt_2"/>
    <property type="match status" value="1"/>
</dbReference>
<dbReference type="PANTHER" id="PTHR42918">
    <property type="entry name" value="LYSYL-TRNA SYNTHETASE"/>
    <property type="match status" value="1"/>
</dbReference>
<dbReference type="SUPFAM" id="SSF50249">
    <property type="entry name" value="Nucleic acid-binding proteins"/>
    <property type="match status" value="2"/>
</dbReference>
<dbReference type="EMBL" id="VUMN01000004">
    <property type="protein sequence ID" value="MSS57846.1"/>
    <property type="molecule type" value="Genomic_DNA"/>
</dbReference>
<evidence type="ECO:0000256" key="8">
    <source>
        <dbReference type="ARBA" id="ARBA00022917"/>
    </source>
</evidence>
<name>A0A7X2TFV1_9FIRM</name>
<feature type="region of interest" description="Disordered" evidence="14">
    <location>
        <begin position="542"/>
        <end position="564"/>
    </location>
</feature>
<keyword evidence="11" id="KW-0963">Cytoplasm</keyword>
<keyword evidence="3 11" id="KW-0436">Ligase</keyword>
<dbReference type="Gene3D" id="2.40.50.140">
    <property type="entry name" value="Nucleic acid-binding proteins"/>
    <property type="match status" value="2"/>
</dbReference>
<dbReference type="CDD" id="cd04322">
    <property type="entry name" value="LysRS_N"/>
    <property type="match status" value="1"/>
</dbReference>
<dbReference type="HAMAP" id="MF_00252">
    <property type="entry name" value="Lys_tRNA_synth_class2"/>
    <property type="match status" value="1"/>
</dbReference>
<protein>
    <recommendedName>
        <fullName evidence="11">Lysine--tRNA ligase</fullName>
        <ecNumber evidence="11">6.1.1.6</ecNumber>
    </recommendedName>
    <alternativeName>
        <fullName evidence="11">Lysyl-tRNA synthetase</fullName>
        <shortName evidence="11">LysRS</shortName>
    </alternativeName>
</protein>
<evidence type="ECO:0000256" key="1">
    <source>
        <dbReference type="ARBA" id="ARBA00008226"/>
    </source>
</evidence>
<dbReference type="GO" id="GO:0005524">
    <property type="term" value="F:ATP binding"/>
    <property type="evidence" value="ECO:0007669"/>
    <property type="project" value="UniProtKB-UniRule"/>
</dbReference>
<keyword evidence="9 11" id="KW-0030">Aminoacyl-tRNA synthetase</keyword>
<dbReference type="InterPro" id="IPR006195">
    <property type="entry name" value="aa-tRNA-synth_II"/>
</dbReference>
<dbReference type="FunFam" id="2.40.50.140:FF:000024">
    <property type="entry name" value="Lysine--tRNA ligase"/>
    <property type="match status" value="1"/>
</dbReference>
<dbReference type="GO" id="GO:0004824">
    <property type="term" value="F:lysine-tRNA ligase activity"/>
    <property type="evidence" value="ECO:0007669"/>
    <property type="project" value="UniProtKB-UniRule"/>
</dbReference>
<feature type="binding site" evidence="11">
    <location>
        <position position="461"/>
    </location>
    <ligand>
        <name>Mg(2+)</name>
        <dbReference type="ChEBI" id="CHEBI:18420"/>
        <label>2</label>
    </ligand>
</feature>
<feature type="domain" description="Aminoacyl-transfer RNA synthetases class-II family profile" evidence="15">
    <location>
        <begin position="225"/>
        <end position="542"/>
    </location>
</feature>
<dbReference type="NCBIfam" id="TIGR00499">
    <property type="entry name" value="lysS_bact"/>
    <property type="match status" value="1"/>
</dbReference>
<evidence type="ECO:0000256" key="9">
    <source>
        <dbReference type="ARBA" id="ARBA00023146"/>
    </source>
</evidence>
<feature type="compositionally biased region" description="Basic and acidic residues" evidence="14">
    <location>
        <begin position="542"/>
        <end position="561"/>
    </location>
</feature>
<accession>A0A7X2TFV1</accession>
<organism evidence="17 18">
    <name type="scientific">Stecheria intestinalis</name>
    <dbReference type="NCBI Taxonomy" id="2606630"/>
    <lineage>
        <taxon>Bacteria</taxon>
        <taxon>Bacillati</taxon>
        <taxon>Bacillota</taxon>
        <taxon>Erysipelotrichia</taxon>
        <taxon>Erysipelotrichales</taxon>
        <taxon>Erysipelotrichaceae</taxon>
        <taxon>Stecheria</taxon>
    </lineage>
</organism>
<keyword evidence="7 12" id="KW-0694">RNA-binding</keyword>
<gene>
    <name evidence="11 17" type="primary">lysS</name>
    <name evidence="17" type="ORF">FYJ51_02880</name>
</gene>
<dbReference type="InterPro" id="IPR045864">
    <property type="entry name" value="aa-tRNA-synth_II/BPL/LPL"/>
</dbReference>
<dbReference type="NCBIfam" id="NF001756">
    <property type="entry name" value="PRK00484.1"/>
    <property type="match status" value="1"/>
</dbReference>
<dbReference type="CDD" id="cd00775">
    <property type="entry name" value="LysRS_core"/>
    <property type="match status" value="1"/>
</dbReference>
<dbReference type="InterPro" id="IPR002547">
    <property type="entry name" value="tRNA-bd_dom"/>
</dbReference>
<dbReference type="InterPro" id="IPR018149">
    <property type="entry name" value="Lys-tRNA-synth_II_C"/>
</dbReference>
<dbReference type="InterPro" id="IPR004365">
    <property type="entry name" value="NA-bd_OB_tRNA"/>
</dbReference>
<comment type="catalytic activity">
    <reaction evidence="10 11 13">
        <text>tRNA(Lys) + L-lysine + ATP = L-lysyl-tRNA(Lys) + AMP + diphosphate</text>
        <dbReference type="Rhea" id="RHEA:20792"/>
        <dbReference type="Rhea" id="RHEA-COMP:9696"/>
        <dbReference type="Rhea" id="RHEA-COMP:9697"/>
        <dbReference type="ChEBI" id="CHEBI:30616"/>
        <dbReference type="ChEBI" id="CHEBI:32551"/>
        <dbReference type="ChEBI" id="CHEBI:33019"/>
        <dbReference type="ChEBI" id="CHEBI:78442"/>
        <dbReference type="ChEBI" id="CHEBI:78529"/>
        <dbReference type="ChEBI" id="CHEBI:456215"/>
        <dbReference type="EC" id="6.1.1.6"/>
    </reaction>
</comment>
<dbReference type="InterPro" id="IPR004364">
    <property type="entry name" value="Aa-tRNA-synt_II"/>
</dbReference>
<comment type="cofactor">
    <cofactor evidence="11 13">
        <name>Mg(2+)</name>
        <dbReference type="ChEBI" id="CHEBI:18420"/>
    </cofactor>
    <text evidence="11 13">Binds 3 Mg(2+) ions per subunit.</text>
</comment>
<dbReference type="InterPro" id="IPR002313">
    <property type="entry name" value="Lys-tRNA-ligase_II"/>
</dbReference>
<evidence type="ECO:0000259" key="15">
    <source>
        <dbReference type="PROSITE" id="PS50862"/>
    </source>
</evidence>
<keyword evidence="6 11" id="KW-0067">ATP-binding</keyword>
<dbReference type="PANTHER" id="PTHR42918:SF15">
    <property type="entry name" value="LYSINE--TRNA LIGASE, CHLOROPLASTIC_MITOCHONDRIAL"/>
    <property type="match status" value="1"/>
</dbReference>
<feature type="binding site" evidence="11">
    <location>
        <position position="454"/>
    </location>
    <ligand>
        <name>Mg(2+)</name>
        <dbReference type="ChEBI" id="CHEBI:18420"/>
        <label>1</label>
    </ligand>
</feature>
<evidence type="ECO:0000259" key="16">
    <source>
        <dbReference type="PROSITE" id="PS50886"/>
    </source>
</evidence>
<feature type="region of interest" description="Disordered" evidence="14">
    <location>
        <begin position="1"/>
        <end position="37"/>
    </location>
</feature>
<dbReference type="SUPFAM" id="SSF55681">
    <property type="entry name" value="Class II aaRS and biotin synthetases"/>
    <property type="match status" value="1"/>
</dbReference>
<reference evidence="17 18" key="1">
    <citation type="submission" date="2019-08" db="EMBL/GenBank/DDBJ databases">
        <title>In-depth cultivation of the pig gut microbiome towards novel bacterial diversity and tailored functional studies.</title>
        <authorList>
            <person name="Wylensek D."/>
            <person name="Hitch T.C.A."/>
            <person name="Clavel T."/>
        </authorList>
    </citation>
    <scope>NUCLEOTIDE SEQUENCE [LARGE SCALE GENOMIC DNA]</scope>
    <source>
        <strain evidence="17 18">Oil+RF-744-GAM-WT-6</strain>
    </source>
</reference>
<dbReference type="PRINTS" id="PR00982">
    <property type="entry name" value="TRNASYNTHLYS"/>
</dbReference>
<feature type="domain" description="TRNA-binding" evidence="16">
    <location>
        <begin position="590"/>
        <end position="695"/>
    </location>
</feature>
<evidence type="ECO:0000256" key="14">
    <source>
        <dbReference type="SAM" id="MobiDB-lite"/>
    </source>
</evidence>
<dbReference type="InterPro" id="IPR012340">
    <property type="entry name" value="NA-bd_OB-fold"/>
</dbReference>
<sequence>MTKEEKARLKEERRKAFEAAHPELAAKRKEAEEKKNKVKDKIAKLAENAEELSLTDQEASRREKMEELRKMGIDPFGHAYKRTHESSEIFAQYGGMTAEELNEKNAEVSIAGRIMSKRRMGKLGFMHLLDRDGRIQAVVNERIVGEDIYNLFKMADLGDIIGVKGRVIKTQTGELSIEVHEYTHLSKALRPLPEKYHGLTDKEERYRRRYLDLIMNDDSRRIAILRPRIISAIRHYMDSQGYIEVETPILQPILGGANAKPFITHHNALDKDFYLRIATELPLKRLIVGDLEKVYEIGRVFRNEGMDLKHNPEFTTMEAYCAYSDLSGMMELNENLYESVAMEVFGKTDFEFMGQQISLKAPFKRWNMVDAVKEVTGVDFWQPMSVEDALKLAKEHNVEVEPHQRTVGNIISLFFDQFCEDKIVQPTFIWGHPIEISPLAKKNPDDPRFTQRFELEICGIEMDNAFTELNDPIDQKKRFEAQLEAKKLGDEEASEMDEDYVEALEYGLPPTGGIGFGIDRFVMLLTGCDSIRDVLLFPTMKPREGDSRTAEEKTEPEKSEDQGFFAPNDKIDFTGVKIEPLFADQVDFDTFSKSDFRAVKVKECSAVPKSKKLLKFVLDDGTGTDRIILSGIHAYYEPEELVGKTLIAIVNLPPRSMMGIDSCGMLLSAVNDRNGEEELHLLIVDNHIPAGAKLY</sequence>
<evidence type="ECO:0000313" key="17">
    <source>
        <dbReference type="EMBL" id="MSS57846.1"/>
    </source>
</evidence>
<keyword evidence="5 11" id="KW-0547">Nucleotide-binding</keyword>
<evidence type="ECO:0000256" key="5">
    <source>
        <dbReference type="ARBA" id="ARBA00022741"/>
    </source>
</evidence>
<dbReference type="GO" id="GO:0016740">
    <property type="term" value="F:transferase activity"/>
    <property type="evidence" value="ECO:0007669"/>
    <property type="project" value="UniProtKB-ARBA"/>
</dbReference>
<dbReference type="GO" id="GO:0000049">
    <property type="term" value="F:tRNA binding"/>
    <property type="evidence" value="ECO:0007669"/>
    <property type="project" value="UniProtKB-UniRule"/>
</dbReference>
<dbReference type="PROSITE" id="PS50886">
    <property type="entry name" value="TRBD"/>
    <property type="match status" value="1"/>
</dbReference>
<evidence type="ECO:0000256" key="6">
    <source>
        <dbReference type="ARBA" id="ARBA00022840"/>
    </source>
</evidence>
<dbReference type="PROSITE" id="PS50862">
    <property type="entry name" value="AA_TRNA_LIGASE_II"/>
    <property type="match status" value="1"/>
</dbReference>
<feature type="binding site" evidence="11">
    <location>
        <position position="461"/>
    </location>
    <ligand>
        <name>Mg(2+)</name>
        <dbReference type="ChEBI" id="CHEBI:18420"/>
        <label>1</label>
    </ligand>
</feature>
<evidence type="ECO:0000256" key="2">
    <source>
        <dbReference type="ARBA" id="ARBA00022555"/>
    </source>
</evidence>
<dbReference type="Proteomes" id="UP000461880">
    <property type="component" value="Unassembled WGS sequence"/>
</dbReference>
<dbReference type="Pfam" id="PF01336">
    <property type="entry name" value="tRNA_anti-codon"/>
    <property type="match status" value="1"/>
</dbReference>
<dbReference type="GO" id="GO:0000287">
    <property type="term" value="F:magnesium ion binding"/>
    <property type="evidence" value="ECO:0007669"/>
    <property type="project" value="UniProtKB-UniRule"/>
</dbReference>
<evidence type="ECO:0000256" key="7">
    <source>
        <dbReference type="ARBA" id="ARBA00022884"/>
    </source>
</evidence>
<evidence type="ECO:0000256" key="10">
    <source>
        <dbReference type="ARBA" id="ARBA00048573"/>
    </source>
</evidence>
<dbReference type="EC" id="6.1.1.6" evidence="11"/>
<keyword evidence="4 11" id="KW-0479">Metal-binding</keyword>
<keyword evidence="18" id="KW-1185">Reference proteome</keyword>
<dbReference type="Gene3D" id="3.30.930.10">
    <property type="entry name" value="Bira Bifunctional Protein, Domain 2"/>
    <property type="match status" value="1"/>
</dbReference>
<keyword evidence="2 12" id="KW-0820">tRNA-binding</keyword>
<keyword evidence="8 11" id="KW-0648">Protein biosynthesis</keyword>
<evidence type="ECO:0000256" key="3">
    <source>
        <dbReference type="ARBA" id="ARBA00022598"/>
    </source>
</evidence>
<comment type="caution">
    <text evidence="17">The sequence shown here is derived from an EMBL/GenBank/DDBJ whole genome shotgun (WGS) entry which is preliminary data.</text>
</comment>
<evidence type="ECO:0000256" key="4">
    <source>
        <dbReference type="ARBA" id="ARBA00022723"/>
    </source>
</evidence>
<comment type="similarity">
    <text evidence="1 11">Belongs to the class-II aminoacyl-tRNA synthetase family.</text>
</comment>
<evidence type="ECO:0000256" key="13">
    <source>
        <dbReference type="RuleBase" id="RU000336"/>
    </source>
</evidence>
<dbReference type="GO" id="GO:0006430">
    <property type="term" value="P:lysyl-tRNA aminoacylation"/>
    <property type="evidence" value="ECO:0007669"/>
    <property type="project" value="UniProtKB-UniRule"/>
</dbReference>
<comment type="subunit">
    <text evidence="11">Homodimer.</text>
</comment>
<evidence type="ECO:0000256" key="12">
    <source>
        <dbReference type="PROSITE-ProRule" id="PRU00209"/>
    </source>
</evidence>
<dbReference type="GO" id="GO:0005829">
    <property type="term" value="C:cytosol"/>
    <property type="evidence" value="ECO:0007669"/>
    <property type="project" value="TreeGrafter"/>
</dbReference>
<evidence type="ECO:0000313" key="18">
    <source>
        <dbReference type="Proteomes" id="UP000461880"/>
    </source>
</evidence>
<dbReference type="GO" id="GO:0140096">
    <property type="term" value="F:catalytic activity, acting on a protein"/>
    <property type="evidence" value="ECO:0007669"/>
    <property type="project" value="UniProtKB-ARBA"/>
</dbReference>
<proteinExistence type="inferred from homology"/>
<comment type="subcellular location">
    <subcellularLocation>
        <location evidence="11">Cytoplasm</location>
    </subcellularLocation>
</comment>
<keyword evidence="11 13" id="KW-0460">Magnesium</keyword>